<sequence length="155" mass="17321">MSMQTPTLHGPGEGDWYQFLAGRNRVLAGRKATDGAMSIIEFEAPPGFGPPPHIHRIEDEMFYVLEGSASFWCDNEEVTYEAGGFCWLPKGLPHRFEMGPEGGRILQITTPAQFEDMVADYGFPIAADEHPEPEPPDVARLVEVCERYQIDLLLP</sequence>
<dbReference type="PANTHER" id="PTHR36440">
    <property type="entry name" value="PUTATIVE (AFU_ORTHOLOGUE AFUA_8G07350)-RELATED"/>
    <property type="match status" value="1"/>
</dbReference>
<dbReference type="PANTHER" id="PTHR36440:SF1">
    <property type="entry name" value="PUTATIVE (AFU_ORTHOLOGUE AFUA_8G07350)-RELATED"/>
    <property type="match status" value="1"/>
</dbReference>
<protein>
    <submittedName>
        <fullName evidence="2">Putative conserved protein, contains double-stranded beta-helix domain</fullName>
    </submittedName>
</protein>
<keyword evidence="3" id="KW-1185">Reference proteome</keyword>
<organism evidence="2 3">
    <name type="scientific">Euzebya pacifica</name>
    <dbReference type="NCBI Taxonomy" id="1608957"/>
    <lineage>
        <taxon>Bacteria</taxon>
        <taxon>Bacillati</taxon>
        <taxon>Actinomycetota</taxon>
        <taxon>Nitriliruptoria</taxon>
        <taxon>Euzebyales</taxon>
    </lineage>
</organism>
<evidence type="ECO:0000259" key="1">
    <source>
        <dbReference type="Pfam" id="PF07883"/>
    </source>
</evidence>
<dbReference type="InterPro" id="IPR053146">
    <property type="entry name" value="QDO-like"/>
</dbReference>
<dbReference type="SUPFAM" id="SSF51182">
    <property type="entry name" value="RmlC-like cupins"/>
    <property type="match status" value="1"/>
</dbReference>
<dbReference type="Proteomes" id="UP000264006">
    <property type="component" value="Chromosome"/>
</dbReference>
<proteinExistence type="predicted"/>
<gene>
    <name evidence="2" type="ORF">DVS28_a0826</name>
</gene>
<evidence type="ECO:0000313" key="3">
    <source>
        <dbReference type="Proteomes" id="UP000264006"/>
    </source>
</evidence>
<reference evidence="2 3" key="1">
    <citation type="submission" date="2018-09" db="EMBL/GenBank/DDBJ databases">
        <title>Complete genome sequence of Euzebya sp. DY32-46 isolated from seawater of Pacific Ocean.</title>
        <authorList>
            <person name="Xu L."/>
            <person name="Wu Y.-H."/>
            <person name="Xu X.-W."/>
        </authorList>
    </citation>
    <scope>NUCLEOTIDE SEQUENCE [LARGE SCALE GENOMIC DNA]</scope>
    <source>
        <strain evidence="2 3">DY32-46</strain>
    </source>
</reference>
<dbReference type="Gene3D" id="2.60.120.10">
    <property type="entry name" value="Jelly Rolls"/>
    <property type="match status" value="1"/>
</dbReference>
<dbReference type="AlphaFoldDB" id="A0A346XTI0"/>
<dbReference type="InterPro" id="IPR014710">
    <property type="entry name" value="RmlC-like_jellyroll"/>
</dbReference>
<dbReference type="Pfam" id="PF07883">
    <property type="entry name" value="Cupin_2"/>
    <property type="match status" value="1"/>
</dbReference>
<feature type="domain" description="Cupin type-2" evidence="1">
    <location>
        <begin position="42"/>
        <end position="97"/>
    </location>
</feature>
<accession>A0A346XTI0</accession>
<dbReference type="OrthoDB" id="9791637at2"/>
<dbReference type="InterPro" id="IPR011051">
    <property type="entry name" value="RmlC_Cupin_sf"/>
</dbReference>
<dbReference type="KEGG" id="euz:DVS28_a0826"/>
<dbReference type="EMBL" id="CP031165">
    <property type="protein sequence ID" value="AXV05527.1"/>
    <property type="molecule type" value="Genomic_DNA"/>
</dbReference>
<dbReference type="InterPro" id="IPR013096">
    <property type="entry name" value="Cupin_2"/>
</dbReference>
<name>A0A346XTI0_9ACTN</name>
<evidence type="ECO:0000313" key="2">
    <source>
        <dbReference type="EMBL" id="AXV05527.1"/>
    </source>
</evidence>
<dbReference type="RefSeq" id="WP_114590323.1">
    <property type="nucleotide sequence ID" value="NZ_CP031165.1"/>
</dbReference>